<proteinExistence type="predicted"/>
<dbReference type="AlphaFoldDB" id="X1UNM8"/>
<feature type="non-terminal residue" evidence="1">
    <location>
        <position position="1"/>
    </location>
</feature>
<reference evidence="1" key="1">
    <citation type="journal article" date="2014" name="Front. Microbiol.">
        <title>High frequency of phylogenetically diverse reductive dehalogenase-homologous genes in deep subseafloor sedimentary metagenomes.</title>
        <authorList>
            <person name="Kawai M."/>
            <person name="Futagami T."/>
            <person name="Toyoda A."/>
            <person name="Takaki Y."/>
            <person name="Nishi S."/>
            <person name="Hori S."/>
            <person name="Arai W."/>
            <person name="Tsubouchi T."/>
            <person name="Morono Y."/>
            <person name="Uchiyama I."/>
            <person name="Ito T."/>
            <person name="Fujiyama A."/>
            <person name="Inagaki F."/>
            <person name="Takami H."/>
        </authorList>
    </citation>
    <scope>NUCLEOTIDE SEQUENCE</scope>
    <source>
        <strain evidence="1">Expedition CK06-06</strain>
    </source>
</reference>
<organism evidence="1">
    <name type="scientific">marine sediment metagenome</name>
    <dbReference type="NCBI Taxonomy" id="412755"/>
    <lineage>
        <taxon>unclassified sequences</taxon>
        <taxon>metagenomes</taxon>
        <taxon>ecological metagenomes</taxon>
    </lineage>
</organism>
<dbReference type="EMBL" id="BARW01040599">
    <property type="protein sequence ID" value="GAJ19119.1"/>
    <property type="molecule type" value="Genomic_DNA"/>
</dbReference>
<gene>
    <name evidence="1" type="ORF">S12H4_61257</name>
</gene>
<name>X1UNM8_9ZZZZ</name>
<evidence type="ECO:0000313" key="1">
    <source>
        <dbReference type="EMBL" id="GAJ19119.1"/>
    </source>
</evidence>
<sequence length="77" mass="8561">AYVNADITDIYPTGSSGPTRARKIHLQVERIAAPIYAPGPIYTRQCPGWGTFAILPNVRSASKNRRAYKGTSEEYYL</sequence>
<comment type="caution">
    <text evidence="1">The sequence shown here is derived from an EMBL/GenBank/DDBJ whole genome shotgun (WGS) entry which is preliminary data.</text>
</comment>
<accession>X1UNM8</accession>
<protein>
    <submittedName>
        <fullName evidence="1">Uncharacterized protein</fullName>
    </submittedName>
</protein>